<protein>
    <submittedName>
        <fullName evidence="2">PEP/pyruvate-binding domain-containing protein</fullName>
    </submittedName>
</protein>
<accession>A0ABV5ZUJ4</accession>
<evidence type="ECO:0000259" key="1">
    <source>
        <dbReference type="Pfam" id="PF01326"/>
    </source>
</evidence>
<proteinExistence type="predicted"/>
<dbReference type="Gene3D" id="3.30.1490.20">
    <property type="entry name" value="ATP-grasp fold, A domain"/>
    <property type="match status" value="1"/>
</dbReference>
<feature type="domain" description="Pyruvate phosphate dikinase AMP/ATP-binding" evidence="1">
    <location>
        <begin position="29"/>
        <end position="178"/>
    </location>
</feature>
<dbReference type="InterPro" id="IPR002192">
    <property type="entry name" value="PPDK_AMP/ATP-bd"/>
</dbReference>
<dbReference type="RefSeq" id="WP_377851764.1">
    <property type="nucleotide sequence ID" value="NZ_JBHLZU010000010.1"/>
</dbReference>
<sequence>MPRLVTVDLPALLDPSVVGHRFARQAALHRQGFGVPAFFCVPAAALEHVIGSVLDRLAVPPPPCYPDLLTWSESAGKEIRATGVDDELAVDLRAEFDRLVGADGLVTVRACVFGGHDSAGNSFEGISDTYHYIPRHQLLDRVADCYASVFSPQALLHARHRGMDLRAIRVAVGVQRTAVARH</sequence>
<gene>
    <name evidence="2" type="ORF">ACFFQA_11490</name>
</gene>
<comment type="caution">
    <text evidence="2">The sequence shown here is derived from an EMBL/GenBank/DDBJ whole genome shotgun (WGS) entry which is preliminary data.</text>
</comment>
<organism evidence="2 3">
    <name type="scientific">Allokutzneria oryzae</name>
    <dbReference type="NCBI Taxonomy" id="1378989"/>
    <lineage>
        <taxon>Bacteria</taxon>
        <taxon>Bacillati</taxon>
        <taxon>Actinomycetota</taxon>
        <taxon>Actinomycetes</taxon>
        <taxon>Pseudonocardiales</taxon>
        <taxon>Pseudonocardiaceae</taxon>
        <taxon>Allokutzneria</taxon>
    </lineage>
</organism>
<keyword evidence="3" id="KW-1185">Reference proteome</keyword>
<dbReference type="EMBL" id="JBHLZU010000010">
    <property type="protein sequence ID" value="MFB9904555.1"/>
    <property type="molecule type" value="Genomic_DNA"/>
</dbReference>
<dbReference type="InterPro" id="IPR013815">
    <property type="entry name" value="ATP_grasp_subdomain_1"/>
</dbReference>
<name>A0ABV5ZUJ4_9PSEU</name>
<dbReference type="SUPFAM" id="SSF56059">
    <property type="entry name" value="Glutathione synthetase ATP-binding domain-like"/>
    <property type="match status" value="1"/>
</dbReference>
<evidence type="ECO:0000313" key="2">
    <source>
        <dbReference type="EMBL" id="MFB9904555.1"/>
    </source>
</evidence>
<evidence type="ECO:0000313" key="3">
    <source>
        <dbReference type="Proteomes" id="UP001589693"/>
    </source>
</evidence>
<reference evidence="2 3" key="1">
    <citation type="submission" date="2024-09" db="EMBL/GenBank/DDBJ databases">
        <authorList>
            <person name="Sun Q."/>
            <person name="Mori K."/>
        </authorList>
    </citation>
    <scope>NUCLEOTIDE SEQUENCE [LARGE SCALE GENOMIC DNA]</scope>
    <source>
        <strain evidence="2 3">TBRC 7907</strain>
    </source>
</reference>
<dbReference type="Pfam" id="PF01326">
    <property type="entry name" value="PPDK_N"/>
    <property type="match status" value="1"/>
</dbReference>
<dbReference type="Proteomes" id="UP001589693">
    <property type="component" value="Unassembled WGS sequence"/>
</dbReference>